<feature type="compositionally biased region" description="Low complexity" evidence="1">
    <location>
        <begin position="17"/>
        <end position="32"/>
    </location>
</feature>
<feature type="compositionally biased region" description="Pro residues" evidence="1">
    <location>
        <begin position="40"/>
        <end position="54"/>
    </location>
</feature>
<dbReference type="EnsemblPlants" id="AET5Gv20078800.2">
    <property type="protein sequence ID" value="AET5Gv20078800.2"/>
    <property type="gene ID" value="AET5Gv20078800"/>
</dbReference>
<feature type="region of interest" description="Disordered" evidence="1">
    <location>
        <begin position="87"/>
        <end position="117"/>
    </location>
</feature>
<dbReference type="Proteomes" id="UP000015105">
    <property type="component" value="Chromosome 5D"/>
</dbReference>
<accession>A0A453JJ01</accession>
<reference evidence="3" key="2">
    <citation type="journal article" date="2017" name="Nat. Plants">
        <title>The Aegilops tauschii genome reveals multiple impacts of transposons.</title>
        <authorList>
            <person name="Zhao G."/>
            <person name="Zou C."/>
            <person name="Li K."/>
            <person name="Wang K."/>
            <person name="Li T."/>
            <person name="Gao L."/>
            <person name="Zhang X."/>
            <person name="Wang H."/>
            <person name="Yang Z."/>
            <person name="Liu X."/>
            <person name="Jiang W."/>
            <person name="Mao L."/>
            <person name="Kong X."/>
            <person name="Jiao Y."/>
            <person name="Jia J."/>
        </authorList>
    </citation>
    <scope>NUCLEOTIDE SEQUENCE [LARGE SCALE GENOMIC DNA]</scope>
    <source>
        <strain evidence="3">cv. AL8/78</strain>
    </source>
</reference>
<reference evidence="3" key="1">
    <citation type="journal article" date="2014" name="Science">
        <title>Ancient hybridizations among the ancestral genomes of bread wheat.</title>
        <authorList>
            <consortium name="International Wheat Genome Sequencing Consortium,"/>
            <person name="Marcussen T."/>
            <person name="Sandve S.R."/>
            <person name="Heier L."/>
            <person name="Spannagl M."/>
            <person name="Pfeifer M."/>
            <person name="Jakobsen K.S."/>
            <person name="Wulff B.B."/>
            <person name="Steuernagel B."/>
            <person name="Mayer K.F."/>
            <person name="Olsen O.A."/>
        </authorList>
    </citation>
    <scope>NUCLEOTIDE SEQUENCE [LARGE SCALE GENOMIC DNA]</scope>
    <source>
        <strain evidence="3">cv. AL8/78</strain>
    </source>
</reference>
<sequence length="175" mass="18997">DDPPTPSKKNPTDAHARTPGTTTFPTPRTSSSQRREHGSGPPPPPAHPRPPPPPLHRRSPILALLLHRSTAARPFSAAATSADVCKPRCYRSKPEPPLLRTTGPAPSGHARPSRNRRASTPVCWWRSMCLEQMATNHASIHVLPLPCNHLLVDLPAPGRVRFEFAAESTNQPGAQ</sequence>
<evidence type="ECO:0000313" key="2">
    <source>
        <dbReference type="EnsemblPlants" id="AET5Gv20078800.2"/>
    </source>
</evidence>
<reference evidence="2" key="3">
    <citation type="journal article" date="2017" name="Nature">
        <title>Genome sequence of the progenitor of the wheat D genome Aegilops tauschii.</title>
        <authorList>
            <person name="Luo M.C."/>
            <person name="Gu Y.Q."/>
            <person name="Puiu D."/>
            <person name="Wang H."/>
            <person name="Twardziok S.O."/>
            <person name="Deal K.R."/>
            <person name="Huo N."/>
            <person name="Zhu T."/>
            <person name="Wang L."/>
            <person name="Wang Y."/>
            <person name="McGuire P.E."/>
            <person name="Liu S."/>
            <person name="Long H."/>
            <person name="Ramasamy R.K."/>
            <person name="Rodriguez J.C."/>
            <person name="Van S.L."/>
            <person name="Yuan L."/>
            <person name="Wang Z."/>
            <person name="Xia Z."/>
            <person name="Xiao L."/>
            <person name="Anderson O.D."/>
            <person name="Ouyang S."/>
            <person name="Liang Y."/>
            <person name="Zimin A.V."/>
            <person name="Pertea G."/>
            <person name="Qi P."/>
            <person name="Bennetzen J.L."/>
            <person name="Dai X."/>
            <person name="Dawson M.W."/>
            <person name="Muller H.G."/>
            <person name="Kugler K."/>
            <person name="Rivarola-Duarte L."/>
            <person name="Spannagl M."/>
            <person name="Mayer K.F.X."/>
            <person name="Lu F.H."/>
            <person name="Bevan M.W."/>
            <person name="Leroy P."/>
            <person name="Li P."/>
            <person name="You F.M."/>
            <person name="Sun Q."/>
            <person name="Liu Z."/>
            <person name="Lyons E."/>
            <person name="Wicker T."/>
            <person name="Salzberg S.L."/>
            <person name="Devos K.M."/>
            <person name="Dvorak J."/>
        </authorList>
    </citation>
    <scope>NUCLEOTIDE SEQUENCE [LARGE SCALE GENOMIC DNA]</scope>
    <source>
        <strain evidence="2">cv. AL8/78</strain>
    </source>
</reference>
<name>A0A453JJ01_AEGTS</name>
<organism evidence="2 3">
    <name type="scientific">Aegilops tauschii subsp. strangulata</name>
    <name type="common">Goatgrass</name>
    <dbReference type="NCBI Taxonomy" id="200361"/>
    <lineage>
        <taxon>Eukaryota</taxon>
        <taxon>Viridiplantae</taxon>
        <taxon>Streptophyta</taxon>
        <taxon>Embryophyta</taxon>
        <taxon>Tracheophyta</taxon>
        <taxon>Spermatophyta</taxon>
        <taxon>Magnoliopsida</taxon>
        <taxon>Liliopsida</taxon>
        <taxon>Poales</taxon>
        <taxon>Poaceae</taxon>
        <taxon>BOP clade</taxon>
        <taxon>Pooideae</taxon>
        <taxon>Triticodae</taxon>
        <taxon>Triticeae</taxon>
        <taxon>Triticinae</taxon>
        <taxon>Aegilops</taxon>
    </lineage>
</organism>
<reference evidence="2" key="4">
    <citation type="submission" date="2019-03" db="UniProtKB">
        <authorList>
            <consortium name="EnsemblPlants"/>
        </authorList>
    </citation>
    <scope>IDENTIFICATION</scope>
</reference>
<reference evidence="2" key="5">
    <citation type="journal article" date="2021" name="G3 (Bethesda)">
        <title>Aegilops tauschii genome assembly Aet v5.0 features greater sequence contiguity and improved annotation.</title>
        <authorList>
            <person name="Wang L."/>
            <person name="Zhu T."/>
            <person name="Rodriguez J.C."/>
            <person name="Deal K.R."/>
            <person name="Dubcovsky J."/>
            <person name="McGuire P.E."/>
            <person name="Lux T."/>
            <person name="Spannagl M."/>
            <person name="Mayer K.F.X."/>
            <person name="Baldrich P."/>
            <person name="Meyers B.C."/>
            <person name="Huo N."/>
            <person name="Gu Y.Q."/>
            <person name="Zhou H."/>
            <person name="Devos K.M."/>
            <person name="Bennetzen J.L."/>
            <person name="Unver T."/>
            <person name="Budak H."/>
            <person name="Gulick P.J."/>
            <person name="Galiba G."/>
            <person name="Kalapos B."/>
            <person name="Nelson D.R."/>
            <person name="Li P."/>
            <person name="You F.M."/>
            <person name="Luo M.C."/>
            <person name="Dvorak J."/>
        </authorList>
    </citation>
    <scope>NUCLEOTIDE SEQUENCE [LARGE SCALE GENOMIC DNA]</scope>
    <source>
        <strain evidence="2">cv. AL8/78</strain>
    </source>
</reference>
<evidence type="ECO:0000313" key="3">
    <source>
        <dbReference type="Proteomes" id="UP000015105"/>
    </source>
</evidence>
<feature type="region of interest" description="Disordered" evidence="1">
    <location>
        <begin position="1"/>
        <end position="58"/>
    </location>
</feature>
<dbReference type="AlphaFoldDB" id="A0A453JJ01"/>
<protein>
    <submittedName>
        <fullName evidence="2">Uncharacterized protein</fullName>
    </submittedName>
</protein>
<dbReference type="Gramene" id="AET5Gv20078800.2">
    <property type="protein sequence ID" value="AET5Gv20078800.2"/>
    <property type="gene ID" value="AET5Gv20078800"/>
</dbReference>
<proteinExistence type="predicted"/>
<evidence type="ECO:0000256" key="1">
    <source>
        <dbReference type="SAM" id="MobiDB-lite"/>
    </source>
</evidence>
<keyword evidence="3" id="KW-1185">Reference proteome</keyword>